<reference evidence="1 2" key="1">
    <citation type="submission" date="2024-01" db="EMBL/GenBank/DDBJ databases">
        <title>Draft genome sequence of Gordonia sp. LSe1-13.</title>
        <authorList>
            <person name="Suphannarot A."/>
            <person name="Mingma R."/>
        </authorList>
    </citation>
    <scope>NUCLEOTIDE SEQUENCE [LARGE SCALE GENOMIC DNA]</scope>
    <source>
        <strain evidence="1 2">LSe1-13</strain>
    </source>
</reference>
<protein>
    <submittedName>
        <fullName evidence="1">Uncharacterized protein</fullName>
    </submittedName>
</protein>
<accession>A0ABU7MIY0</accession>
<dbReference type="EMBL" id="JAZDUF010000008">
    <property type="protein sequence ID" value="MEE3852995.1"/>
    <property type="molecule type" value="Genomic_DNA"/>
</dbReference>
<dbReference type="Proteomes" id="UP001347146">
    <property type="component" value="Unassembled WGS sequence"/>
</dbReference>
<proteinExistence type="predicted"/>
<gene>
    <name evidence="1" type="ORF">VZC37_21845</name>
</gene>
<keyword evidence="2" id="KW-1185">Reference proteome</keyword>
<evidence type="ECO:0000313" key="1">
    <source>
        <dbReference type="EMBL" id="MEE3852995.1"/>
    </source>
</evidence>
<organism evidence="1 2">
    <name type="scientific">Gordonia sesuvii</name>
    <dbReference type="NCBI Taxonomy" id="3116777"/>
    <lineage>
        <taxon>Bacteria</taxon>
        <taxon>Bacillati</taxon>
        <taxon>Actinomycetota</taxon>
        <taxon>Actinomycetes</taxon>
        <taxon>Mycobacteriales</taxon>
        <taxon>Gordoniaceae</taxon>
        <taxon>Gordonia</taxon>
    </lineage>
</organism>
<evidence type="ECO:0000313" key="2">
    <source>
        <dbReference type="Proteomes" id="UP001347146"/>
    </source>
</evidence>
<sequence length="75" mass="7894">MTASEPASEGLVVEKNPIAGECTQCGAATLAAYPVLSEGGWFRVVKCQTCLHSMDREPWTRLGPVSLTSEGIAIA</sequence>
<name>A0ABU7MIY0_9ACTN</name>
<comment type="caution">
    <text evidence="1">The sequence shown here is derived from an EMBL/GenBank/DDBJ whole genome shotgun (WGS) entry which is preliminary data.</text>
</comment>
<dbReference type="RefSeq" id="WP_330435724.1">
    <property type="nucleotide sequence ID" value="NZ_JAZDUF010000008.1"/>
</dbReference>